<organism evidence="1 2">
    <name type="scientific">Diploptera punctata</name>
    <name type="common">Pacific beetle cockroach</name>
    <dbReference type="NCBI Taxonomy" id="6984"/>
    <lineage>
        <taxon>Eukaryota</taxon>
        <taxon>Metazoa</taxon>
        <taxon>Ecdysozoa</taxon>
        <taxon>Arthropoda</taxon>
        <taxon>Hexapoda</taxon>
        <taxon>Insecta</taxon>
        <taxon>Pterygota</taxon>
        <taxon>Neoptera</taxon>
        <taxon>Polyneoptera</taxon>
        <taxon>Dictyoptera</taxon>
        <taxon>Blattodea</taxon>
        <taxon>Blaberoidea</taxon>
        <taxon>Blaberidae</taxon>
        <taxon>Diplopterinae</taxon>
        <taxon>Diploptera</taxon>
    </lineage>
</organism>
<reference evidence="1" key="1">
    <citation type="journal article" date="2023" name="IScience">
        <title>Live-bearing cockroach genome reveals convergent evolutionary mechanisms linked to viviparity in insects and beyond.</title>
        <authorList>
            <person name="Fouks B."/>
            <person name="Harrison M.C."/>
            <person name="Mikhailova A.A."/>
            <person name="Marchal E."/>
            <person name="English S."/>
            <person name="Carruthers M."/>
            <person name="Jennings E.C."/>
            <person name="Chiamaka E.L."/>
            <person name="Frigard R.A."/>
            <person name="Pippel M."/>
            <person name="Attardo G.M."/>
            <person name="Benoit J.B."/>
            <person name="Bornberg-Bauer E."/>
            <person name="Tobe S.S."/>
        </authorList>
    </citation>
    <scope>NUCLEOTIDE SEQUENCE</scope>
    <source>
        <strain evidence="1">Stay&amp;Tobe</strain>
    </source>
</reference>
<proteinExistence type="predicted"/>
<sequence>MNSLMNHTIEPLALHIISDSSSRNIAEEVLARVKETTHKNPAVFYYDVDHLAEELQDIVSAMQPHFSSQPGTYYSDALFFLSLGLHRIARDQQRAAMFDADIQLRAGVEELFKEFDRFGRDTLFGLAPELTPVYRHVLYIYRSRHKNTRFGEPLTKGGFPGLNSGVILFRLDRMRDSTLYNNLLQSQNVTYLANKYRFKGHLGDQDFYTLLAMEHPELIQMLPCNWNRQLCTWWRDHGYREVFNAFAECNGTIKLYHGNCNTPIPSN</sequence>
<reference evidence="1" key="2">
    <citation type="submission" date="2023-05" db="EMBL/GenBank/DDBJ databases">
        <authorList>
            <person name="Fouks B."/>
        </authorList>
    </citation>
    <scope>NUCLEOTIDE SEQUENCE</scope>
    <source>
        <strain evidence="1">Stay&amp;Tobe</strain>
        <tissue evidence="1">Testes</tissue>
    </source>
</reference>
<dbReference type="PANTHER" id="PTHR46612">
    <property type="entry name" value="XYLOSIDE XYLOSYLTRANSFERASE 1"/>
    <property type="match status" value="1"/>
</dbReference>
<accession>A0AAD7Z806</accession>
<name>A0AAD7Z806_DIPPU</name>
<dbReference type="PANTHER" id="PTHR46612:SF1">
    <property type="entry name" value="XYLOSIDE XYLOSYLTRANSFERASE 1"/>
    <property type="match status" value="1"/>
</dbReference>
<comment type="caution">
    <text evidence="1">The sequence shown here is derived from an EMBL/GenBank/DDBJ whole genome shotgun (WGS) entry which is preliminary data.</text>
</comment>
<dbReference type="Gene3D" id="3.90.550.10">
    <property type="entry name" value="Spore Coat Polysaccharide Biosynthesis Protein SpsA, Chain A"/>
    <property type="match status" value="1"/>
</dbReference>
<dbReference type="AlphaFoldDB" id="A0AAD7Z806"/>
<dbReference type="SUPFAM" id="SSF53448">
    <property type="entry name" value="Nucleotide-diphospho-sugar transferases"/>
    <property type="match status" value="1"/>
</dbReference>
<evidence type="ECO:0000313" key="2">
    <source>
        <dbReference type="Proteomes" id="UP001233999"/>
    </source>
</evidence>
<dbReference type="GO" id="GO:0140560">
    <property type="term" value="F:xylosyl alpha-1,3-xylosyltransferase activity"/>
    <property type="evidence" value="ECO:0007669"/>
    <property type="project" value="TreeGrafter"/>
</dbReference>
<dbReference type="InterPro" id="IPR042465">
    <property type="entry name" value="XXLT1"/>
</dbReference>
<dbReference type="GO" id="GO:0005789">
    <property type="term" value="C:endoplasmic reticulum membrane"/>
    <property type="evidence" value="ECO:0007669"/>
    <property type="project" value="TreeGrafter"/>
</dbReference>
<dbReference type="Proteomes" id="UP001233999">
    <property type="component" value="Unassembled WGS sequence"/>
</dbReference>
<protein>
    <recommendedName>
        <fullName evidence="3">Xyloside xylosyltransferase 1</fullName>
    </recommendedName>
</protein>
<dbReference type="InterPro" id="IPR029044">
    <property type="entry name" value="Nucleotide-diphossugar_trans"/>
</dbReference>
<dbReference type="EMBL" id="JASPKZ010009827">
    <property type="protein sequence ID" value="KAJ9575643.1"/>
    <property type="molecule type" value="Genomic_DNA"/>
</dbReference>
<dbReference type="GO" id="GO:0016266">
    <property type="term" value="P:protein O-linked glycosylation via N-acetyl-galactosamine"/>
    <property type="evidence" value="ECO:0007669"/>
    <property type="project" value="TreeGrafter"/>
</dbReference>
<gene>
    <name evidence="1" type="ORF">L9F63_007504</name>
</gene>
<keyword evidence="2" id="KW-1185">Reference proteome</keyword>
<evidence type="ECO:0000313" key="1">
    <source>
        <dbReference type="EMBL" id="KAJ9575643.1"/>
    </source>
</evidence>
<evidence type="ECO:0008006" key="3">
    <source>
        <dbReference type="Google" id="ProtNLM"/>
    </source>
</evidence>